<accession>A0A392VDY4</accession>
<dbReference type="Proteomes" id="UP000265520">
    <property type="component" value="Unassembled WGS sequence"/>
</dbReference>
<reference evidence="1 2" key="1">
    <citation type="journal article" date="2018" name="Front. Plant Sci.">
        <title>Red Clover (Trifolium pratense) and Zigzag Clover (T. medium) - A Picture of Genomic Similarities and Differences.</title>
        <authorList>
            <person name="Dluhosova J."/>
            <person name="Istvanek J."/>
            <person name="Nedelnik J."/>
            <person name="Repkova J."/>
        </authorList>
    </citation>
    <scope>NUCLEOTIDE SEQUENCE [LARGE SCALE GENOMIC DNA]</scope>
    <source>
        <strain evidence="2">cv. 10/8</strain>
        <tissue evidence="1">Leaf</tissue>
    </source>
</reference>
<name>A0A392VDY4_9FABA</name>
<proteinExistence type="predicted"/>
<organism evidence="1 2">
    <name type="scientific">Trifolium medium</name>
    <dbReference type="NCBI Taxonomy" id="97028"/>
    <lineage>
        <taxon>Eukaryota</taxon>
        <taxon>Viridiplantae</taxon>
        <taxon>Streptophyta</taxon>
        <taxon>Embryophyta</taxon>
        <taxon>Tracheophyta</taxon>
        <taxon>Spermatophyta</taxon>
        <taxon>Magnoliopsida</taxon>
        <taxon>eudicotyledons</taxon>
        <taxon>Gunneridae</taxon>
        <taxon>Pentapetalae</taxon>
        <taxon>rosids</taxon>
        <taxon>fabids</taxon>
        <taxon>Fabales</taxon>
        <taxon>Fabaceae</taxon>
        <taxon>Papilionoideae</taxon>
        <taxon>50 kb inversion clade</taxon>
        <taxon>NPAAA clade</taxon>
        <taxon>Hologalegina</taxon>
        <taxon>IRL clade</taxon>
        <taxon>Trifolieae</taxon>
        <taxon>Trifolium</taxon>
    </lineage>
</organism>
<dbReference type="AlphaFoldDB" id="A0A392VDY4"/>
<dbReference type="EMBL" id="LXQA011097408">
    <property type="protein sequence ID" value="MCI84710.1"/>
    <property type="molecule type" value="Genomic_DNA"/>
</dbReference>
<keyword evidence="2" id="KW-1185">Reference proteome</keyword>
<evidence type="ECO:0000313" key="2">
    <source>
        <dbReference type="Proteomes" id="UP000265520"/>
    </source>
</evidence>
<sequence length="27" mass="2873">MSFLAACGVSRCILVSPRAWTPLISPP</sequence>
<evidence type="ECO:0000313" key="1">
    <source>
        <dbReference type="EMBL" id="MCI84710.1"/>
    </source>
</evidence>
<protein>
    <submittedName>
        <fullName evidence="1">Uncharacterized protein</fullName>
    </submittedName>
</protein>
<feature type="non-terminal residue" evidence="1">
    <location>
        <position position="27"/>
    </location>
</feature>
<comment type="caution">
    <text evidence="1">The sequence shown here is derived from an EMBL/GenBank/DDBJ whole genome shotgun (WGS) entry which is preliminary data.</text>
</comment>